<keyword evidence="1" id="KW-0378">Hydrolase</keyword>
<comment type="function">
    <text evidence="1">Catalyzes the cleavage of 5-oxoproline to form L-glutamate coupled to the hydrolysis of ATP to ADP and inorganic phosphate.</text>
</comment>
<dbReference type="PANTHER" id="PTHR30292">
    <property type="entry name" value="UNCHARACTERIZED PROTEIN YBGL-RELATED"/>
    <property type="match status" value="1"/>
</dbReference>
<dbReference type="PANTHER" id="PTHR30292:SF0">
    <property type="entry name" value="5-OXOPROLINASE SUBUNIT A"/>
    <property type="match status" value="1"/>
</dbReference>
<dbReference type="Pfam" id="PF03746">
    <property type="entry name" value="LamB_YcsF"/>
    <property type="match status" value="1"/>
</dbReference>
<dbReference type="GO" id="GO:0005975">
    <property type="term" value="P:carbohydrate metabolic process"/>
    <property type="evidence" value="ECO:0007669"/>
    <property type="project" value="InterPro"/>
</dbReference>
<sequence length="250" mass="26601">MKKIDLNCDMGESFGAWTMGDDAAIMPYVTSANIACGFHAGDAHTMRHTMQLALQQGVKPGAHPGLDDIRGFGRRPFALTPIAAYDLVVVQIGALAAVARAQGGRLYHVKAHGALYNMSANHAELAAAIAQAVVDVDPQLTLFALAGSRQVEIARGLGLNVMQEVFADRSYQDDGTLTPRSQPGALIEDVETSVAQALTMVREGYVIAQSGKKVEIEADTLCLHGDGAHALEFARQIHAVFAKEGLLMAH</sequence>
<comment type="similarity">
    <text evidence="1">Belongs to the LamB/PxpA family.</text>
</comment>
<comment type="caution">
    <text evidence="2">The sequence shown here is derived from an EMBL/GenBank/DDBJ whole genome shotgun (WGS) entry which is preliminary data.</text>
</comment>
<dbReference type="Proteomes" id="UP000264036">
    <property type="component" value="Unassembled WGS sequence"/>
</dbReference>
<keyword evidence="1" id="KW-0547">Nucleotide-binding</keyword>
<dbReference type="CDD" id="cd10787">
    <property type="entry name" value="LamB_YcsF_like"/>
    <property type="match status" value="1"/>
</dbReference>
<comment type="catalytic activity">
    <reaction evidence="1">
        <text>5-oxo-L-proline + ATP + 2 H2O = L-glutamate + ADP + phosphate + H(+)</text>
        <dbReference type="Rhea" id="RHEA:10348"/>
        <dbReference type="ChEBI" id="CHEBI:15377"/>
        <dbReference type="ChEBI" id="CHEBI:15378"/>
        <dbReference type="ChEBI" id="CHEBI:29985"/>
        <dbReference type="ChEBI" id="CHEBI:30616"/>
        <dbReference type="ChEBI" id="CHEBI:43474"/>
        <dbReference type="ChEBI" id="CHEBI:58402"/>
        <dbReference type="ChEBI" id="CHEBI:456216"/>
        <dbReference type="EC" id="3.5.2.9"/>
    </reaction>
</comment>
<accession>A0A356LKJ3</accession>
<dbReference type="GO" id="GO:0005524">
    <property type="term" value="F:ATP binding"/>
    <property type="evidence" value="ECO:0007669"/>
    <property type="project" value="UniProtKB-UniRule"/>
</dbReference>
<dbReference type="GO" id="GO:0017168">
    <property type="term" value="F:5-oxoprolinase (ATP-hydrolyzing) activity"/>
    <property type="evidence" value="ECO:0007669"/>
    <property type="project" value="UniProtKB-UniRule"/>
</dbReference>
<dbReference type="InterPro" id="IPR011330">
    <property type="entry name" value="Glyco_hydro/deAcase_b/a-brl"/>
</dbReference>
<dbReference type="NCBIfam" id="NF003816">
    <property type="entry name" value="PRK05406.1-5"/>
    <property type="match status" value="1"/>
</dbReference>
<dbReference type="EMBL" id="DOEK01000039">
    <property type="protein sequence ID" value="HBP31496.1"/>
    <property type="molecule type" value="Genomic_DNA"/>
</dbReference>
<comment type="subunit">
    <text evidence="1">Forms a complex composed of PxpA, PxpB and PxpC.</text>
</comment>
<dbReference type="HAMAP" id="MF_00691">
    <property type="entry name" value="PxpA"/>
    <property type="match status" value="1"/>
</dbReference>
<dbReference type="SUPFAM" id="SSF88713">
    <property type="entry name" value="Glycoside hydrolase/deacetylase"/>
    <property type="match status" value="1"/>
</dbReference>
<evidence type="ECO:0000313" key="2">
    <source>
        <dbReference type="EMBL" id="HBP31496.1"/>
    </source>
</evidence>
<proteinExistence type="inferred from homology"/>
<dbReference type="EC" id="3.5.2.9" evidence="1"/>
<organism evidence="2 3">
    <name type="scientific">Advenella kashmirensis</name>
    <dbReference type="NCBI Taxonomy" id="310575"/>
    <lineage>
        <taxon>Bacteria</taxon>
        <taxon>Pseudomonadati</taxon>
        <taxon>Pseudomonadota</taxon>
        <taxon>Betaproteobacteria</taxon>
        <taxon>Burkholderiales</taxon>
        <taxon>Alcaligenaceae</taxon>
    </lineage>
</organism>
<evidence type="ECO:0000313" key="3">
    <source>
        <dbReference type="Proteomes" id="UP000264036"/>
    </source>
</evidence>
<reference evidence="2 3" key="1">
    <citation type="journal article" date="2018" name="Nat. Biotechnol.">
        <title>A standardized bacterial taxonomy based on genome phylogeny substantially revises the tree of life.</title>
        <authorList>
            <person name="Parks D.H."/>
            <person name="Chuvochina M."/>
            <person name="Waite D.W."/>
            <person name="Rinke C."/>
            <person name="Skarshewski A."/>
            <person name="Chaumeil P.A."/>
            <person name="Hugenholtz P."/>
        </authorList>
    </citation>
    <scope>NUCLEOTIDE SEQUENCE [LARGE SCALE GENOMIC DNA]</scope>
    <source>
        <strain evidence="2">UBA10707</strain>
    </source>
</reference>
<protein>
    <recommendedName>
        <fullName evidence="1">5-oxoprolinase subunit A</fullName>
        <shortName evidence="1">5-OPase subunit A</shortName>
        <ecNumber evidence="1">3.5.2.9</ecNumber>
    </recommendedName>
    <alternativeName>
        <fullName evidence="1">5-oxoprolinase (ATP-hydrolyzing) subunit A</fullName>
    </alternativeName>
</protein>
<dbReference type="Gene3D" id="3.20.20.370">
    <property type="entry name" value="Glycoside hydrolase/deacetylase"/>
    <property type="match status" value="1"/>
</dbReference>
<evidence type="ECO:0000256" key="1">
    <source>
        <dbReference type="HAMAP-Rule" id="MF_00691"/>
    </source>
</evidence>
<dbReference type="NCBIfam" id="NF003814">
    <property type="entry name" value="PRK05406.1-3"/>
    <property type="match status" value="1"/>
</dbReference>
<keyword evidence="1" id="KW-0067">ATP-binding</keyword>
<gene>
    <name evidence="1" type="primary">pxpA</name>
    <name evidence="2" type="ORF">DD666_19060</name>
</gene>
<name>A0A356LKJ3_9BURK</name>
<dbReference type="AlphaFoldDB" id="A0A356LKJ3"/>
<dbReference type="InterPro" id="IPR005501">
    <property type="entry name" value="LamB/YcsF/PxpA-like"/>
</dbReference>